<dbReference type="Proteomes" id="UP000438182">
    <property type="component" value="Unassembled WGS sequence"/>
</dbReference>
<evidence type="ECO:0000313" key="1">
    <source>
        <dbReference type="EMBL" id="MWB98689.1"/>
    </source>
</evidence>
<dbReference type="AlphaFoldDB" id="A0A6I4P3D5"/>
<dbReference type="RefSeq" id="WP_160424249.1">
    <property type="nucleotide sequence ID" value="NZ_WSTA01000034.1"/>
</dbReference>
<dbReference type="Pfam" id="PF06262">
    <property type="entry name" value="Zincin_1"/>
    <property type="match status" value="1"/>
</dbReference>
<dbReference type="SUPFAM" id="SSF55486">
    <property type="entry name" value="Metalloproteases ('zincins'), catalytic domain"/>
    <property type="match status" value="1"/>
</dbReference>
<dbReference type="CDD" id="cd12952">
    <property type="entry name" value="MMP_ACEL2062"/>
    <property type="match status" value="1"/>
</dbReference>
<reference evidence="1 2" key="1">
    <citation type="submission" date="2019-12" db="EMBL/GenBank/DDBJ databases">
        <authorList>
            <person name="Kim Y.S."/>
        </authorList>
    </citation>
    <scope>NUCLEOTIDE SEQUENCE [LARGE SCALE GENOMIC DNA]</scope>
    <source>
        <strain evidence="1 2">MMS17-SY077</strain>
    </source>
</reference>
<proteinExistence type="predicted"/>
<dbReference type="InterPro" id="IPR010428">
    <property type="entry name" value="Zincin_1"/>
</dbReference>
<evidence type="ECO:0000313" key="2">
    <source>
        <dbReference type="Proteomes" id="UP000438182"/>
    </source>
</evidence>
<dbReference type="InterPro" id="IPR038555">
    <property type="entry name" value="Zincin_1_sf"/>
</dbReference>
<sequence>MVEISDDDFERMVGEAFDALPDDMVRGLENVAITIADQPPGERPRLYGLYRGHPLTNRGYYGLGELPDRITLYKNNMEAHADDLDELRARVRITLVHEIGHYFGLDDARLRELGWA</sequence>
<comment type="caution">
    <text evidence="1">The sequence shown here is derived from an EMBL/GenBank/DDBJ whole genome shotgun (WGS) entry which is preliminary data.</text>
</comment>
<dbReference type="EMBL" id="WSTA01000034">
    <property type="protein sequence ID" value="MWB98689.1"/>
    <property type="molecule type" value="Genomic_DNA"/>
</dbReference>
<protein>
    <recommendedName>
        <fullName evidence="3">Metallopeptidase family protein</fullName>
    </recommendedName>
</protein>
<organism evidence="1 2">
    <name type="scientific">Agromyces seonyuensis</name>
    <dbReference type="NCBI Taxonomy" id="2662446"/>
    <lineage>
        <taxon>Bacteria</taxon>
        <taxon>Bacillati</taxon>
        <taxon>Actinomycetota</taxon>
        <taxon>Actinomycetes</taxon>
        <taxon>Micrococcales</taxon>
        <taxon>Microbacteriaceae</taxon>
        <taxon>Agromyces</taxon>
    </lineage>
</organism>
<accession>A0A6I4P3D5</accession>
<name>A0A6I4P3D5_9MICO</name>
<gene>
    <name evidence="1" type="ORF">GB864_09025</name>
</gene>
<evidence type="ECO:0008006" key="3">
    <source>
        <dbReference type="Google" id="ProtNLM"/>
    </source>
</evidence>
<keyword evidence="2" id="KW-1185">Reference proteome</keyword>
<dbReference type="Gene3D" id="3.30.2010.20">
    <property type="match status" value="1"/>
</dbReference>